<dbReference type="Proteomes" id="UP000003019">
    <property type="component" value="Unassembled WGS sequence"/>
</dbReference>
<evidence type="ECO:0000313" key="1">
    <source>
        <dbReference type="EMBL" id="EGY53143.1"/>
    </source>
</evidence>
<dbReference type="EMBL" id="AGAY01000022">
    <property type="protein sequence ID" value="EGY53143.1"/>
    <property type="molecule type" value="Genomic_DNA"/>
</dbReference>
<dbReference type="PATRIC" id="fig|1032488.3.peg.577"/>
<organism evidence="1 2">
    <name type="scientific">Neisseria shayeganii 871</name>
    <dbReference type="NCBI Taxonomy" id="1032488"/>
    <lineage>
        <taxon>Bacteria</taxon>
        <taxon>Pseudomonadati</taxon>
        <taxon>Pseudomonadota</taxon>
        <taxon>Betaproteobacteria</taxon>
        <taxon>Neisseriales</taxon>
        <taxon>Neisseriaceae</taxon>
        <taxon>Neisseria</taxon>
    </lineage>
</organism>
<protein>
    <submittedName>
        <fullName evidence="1">Uncharacterized protein</fullName>
    </submittedName>
</protein>
<sequence>MFDYAELEAVAADVLADFGRDCTVTVETEVEYDVETGTVSGSLKTHAGKCVFGSLTEKHIGIFNSMGASHGSANLVQMGDALVTATASCRLAVGALLECGDERWRIVNVLPIKPAAVVVAYQAHTRKESL</sequence>
<gene>
    <name evidence="1" type="ORF">HMPREF9371_0634</name>
</gene>
<name>G4CG95_9NEIS</name>
<comment type="caution">
    <text evidence="1">The sequence shown here is derived from an EMBL/GenBank/DDBJ whole genome shotgun (WGS) entry which is preliminary data.</text>
</comment>
<dbReference type="AlphaFoldDB" id="G4CG95"/>
<dbReference type="HOGENOM" id="CLU_1935786_0_0_4"/>
<reference evidence="1 2" key="1">
    <citation type="submission" date="2011-05" db="EMBL/GenBank/DDBJ databases">
        <authorList>
            <person name="Muzny D."/>
            <person name="Qin X."/>
            <person name="Deng J."/>
            <person name="Jiang H."/>
            <person name="Liu Y."/>
            <person name="Qu J."/>
            <person name="Song X.-Z."/>
            <person name="Zhang L."/>
            <person name="Thornton R."/>
            <person name="Coyle M."/>
            <person name="Francisco L."/>
            <person name="Jackson L."/>
            <person name="Javaid M."/>
            <person name="Korchina V."/>
            <person name="Kovar C."/>
            <person name="Mata R."/>
            <person name="Mathew T."/>
            <person name="Ngo R."/>
            <person name="Nguyen L."/>
            <person name="Nguyen N."/>
            <person name="Okwuonu G."/>
            <person name="Ongeri F."/>
            <person name="Pham C."/>
            <person name="Simmons D."/>
            <person name="Wilczek-Boney K."/>
            <person name="Hale W."/>
            <person name="Jakkamsetti A."/>
            <person name="Pham P."/>
            <person name="Ruth R."/>
            <person name="San Lucas F."/>
            <person name="Warren J."/>
            <person name="Zhang J."/>
            <person name="Zhao Z."/>
            <person name="Zhou C."/>
            <person name="Zhu D."/>
            <person name="Lee S."/>
            <person name="Bess C."/>
            <person name="Blankenburg K."/>
            <person name="Forbes L."/>
            <person name="Fu Q."/>
            <person name="Gubbala S."/>
            <person name="Hirani K."/>
            <person name="Jayaseelan J.C."/>
            <person name="Lara F."/>
            <person name="Munidasa M."/>
            <person name="Palculict T."/>
            <person name="Patil S."/>
            <person name="Pu L.-L."/>
            <person name="Saada N."/>
            <person name="Tang L."/>
            <person name="Weissenberger G."/>
            <person name="Zhu Y."/>
            <person name="Hemphill L."/>
            <person name="Shang Y."/>
            <person name="Youmans B."/>
            <person name="Ayvaz T."/>
            <person name="Ross M."/>
            <person name="Santibanez J."/>
            <person name="Aqrawi P."/>
            <person name="Gross S."/>
            <person name="Joshi V."/>
            <person name="Fowler G."/>
            <person name="Nazareth L."/>
            <person name="Reid J."/>
            <person name="Worley K."/>
            <person name="Petrosino J."/>
            <person name="Highlander S."/>
            <person name="Gibbs R."/>
        </authorList>
    </citation>
    <scope>NUCLEOTIDE SEQUENCE [LARGE SCALE GENOMIC DNA]</scope>
    <source>
        <strain evidence="1 2">871</strain>
    </source>
</reference>
<accession>G4CG95</accession>
<proteinExistence type="predicted"/>
<evidence type="ECO:0000313" key="2">
    <source>
        <dbReference type="Proteomes" id="UP000003019"/>
    </source>
</evidence>
<keyword evidence="2" id="KW-1185">Reference proteome</keyword>
<dbReference type="RefSeq" id="WP_009118328.1">
    <property type="nucleotide sequence ID" value="NZ_JH164926.1"/>
</dbReference>
<dbReference type="STRING" id="1032488.HMPREF9371_0634"/>